<dbReference type="Proteomes" id="UP000823772">
    <property type="component" value="Unassembled WGS sequence"/>
</dbReference>
<evidence type="ECO:0000313" key="6">
    <source>
        <dbReference type="Proteomes" id="UP000823772"/>
    </source>
</evidence>
<dbReference type="EMBL" id="JADILY010000132">
    <property type="protein sequence ID" value="MBO8482133.1"/>
    <property type="molecule type" value="Genomic_DNA"/>
</dbReference>
<dbReference type="GO" id="GO:0003824">
    <property type="term" value="F:catalytic activity"/>
    <property type="evidence" value="ECO:0007669"/>
    <property type="project" value="InterPro"/>
</dbReference>
<evidence type="ECO:0000259" key="4">
    <source>
        <dbReference type="PROSITE" id="PS51084"/>
    </source>
</evidence>
<dbReference type="InterPro" id="IPR036265">
    <property type="entry name" value="HIT-like_sf"/>
</dbReference>
<accession>A0A9D9NQV7</accession>
<dbReference type="PRINTS" id="PR00332">
    <property type="entry name" value="HISTRIAD"/>
</dbReference>
<proteinExistence type="predicted"/>
<reference evidence="5" key="2">
    <citation type="journal article" date="2021" name="PeerJ">
        <title>Extensive microbial diversity within the chicken gut microbiome revealed by metagenomics and culture.</title>
        <authorList>
            <person name="Gilroy R."/>
            <person name="Ravi A."/>
            <person name="Getino M."/>
            <person name="Pursley I."/>
            <person name="Horton D.L."/>
            <person name="Alikhan N.F."/>
            <person name="Baker D."/>
            <person name="Gharbi K."/>
            <person name="Hall N."/>
            <person name="Watson M."/>
            <person name="Adriaenssens E.M."/>
            <person name="Foster-Nyarko E."/>
            <person name="Jarju S."/>
            <person name="Secka A."/>
            <person name="Antonio M."/>
            <person name="Oren A."/>
            <person name="Chaudhuri R.R."/>
            <person name="La Ragione R."/>
            <person name="Hildebrand F."/>
            <person name="Pallen M.J."/>
        </authorList>
    </citation>
    <scope>NUCLEOTIDE SEQUENCE</scope>
    <source>
        <strain evidence="5">B3-2255</strain>
    </source>
</reference>
<dbReference type="InterPro" id="IPR011146">
    <property type="entry name" value="HIT-like"/>
</dbReference>
<organism evidence="5 6">
    <name type="scientific">Candidatus Merdivivens faecigallinarum</name>
    <dbReference type="NCBI Taxonomy" id="2840871"/>
    <lineage>
        <taxon>Bacteria</taxon>
        <taxon>Pseudomonadati</taxon>
        <taxon>Bacteroidota</taxon>
        <taxon>Bacteroidia</taxon>
        <taxon>Bacteroidales</taxon>
        <taxon>Muribaculaceae</taxon>
        <taxon>Muribaculaceae incertae sedis</taxon>
        <taxon>Candidatus Merdivivens</taxon>
    </lineage>
</organism>
<dbReference type="PANTHER" id="PTHR46648:SF1">
    <property type="entry name" value="ADENOSINE 5'-MONOPHOSPHORAMIDASE HNT1"/>
    <property type="match status" value="1"/>
</dbReference>
<feature type="short sequence motif" description="Histidine triad motif" evidence="2 3">
    <location>
        <begin position="92"/>
        <end position="96"/>
    </location>
</feature>
<dbReference type="GO" id="GO:0009117">
    <property type="term" value="P:nucleotide metabolic process"/>
    <property type="evidence" value="ECO:0007669"/>
    <property type="project" value="TreeGrafter"/>
</dbReference>
<dbReference type="PANTHER" id="PTHR46648">
    <property type="entry name" value="HIT FAMILY PROTEIN 1"/>
    <property type="match status" value="1"/>
</dbReference>
<dbReference type="Pfam" id="PF01230">
    <property type="entry name" value="HIT"/>
    <property type="match status" value="1"/>
</dbReference>
<dbReference type="AlphaFoldDB" id="A0A9D9NQV7"/>
<reference evidence="5" key="1">
    <citation type="submission" date="2020-10" db="EMBL/GenBank/DDBJ databases">
        <authorList>
            <person name="Gilroy R."/>
        </authorList>
    </citation>
    <scope>NUCLEOTIDE SEQUENCE</scope>
    <source>
        <strain evidence="5">B3-2255</strain>
    </source>
</reference>
<comment type="caution">
    <text evidence="5">The sequence shown here is derived from an EMBL/GenBank/DDBJ whole genome shotgun (WGS) entry which is preliminary data.</text>
</comment>
<sequence length="137" mass="15638">MATVFTKIAKGEIPSYKVAENDDFYAFLDINPMAVGHTLVIPKHTEKDYIFDLDERTYSGLMKFAAEVARALRQAVPCKRIGVAVLGMEVPHTHIHLVPLQSEADMDFRKEKLKLDEKTFAETARRISEVYESQHKQ</sequence>
<evidence type="ECO:0000313" key="5">
    <source>
        <dbReference type="EMBL" id="MBO8482133.1"/>
    </source>
</evidence>
<dbReference type="Gene3D" id="3.30.428.10">
    <property type="entry name" value="HIT-like"/>
    <property type="match status" value="1"/>
</dbReference>
<feature type="active site" description="Tele-AMP-histidine intermediate" evidence="1">
    <location>
        <position position="94"/>
    </location>
</feature>
<gene>
    <name evidence="5" type="ORF">IAC87_06275</name>
</gene>
<dbReference type="InterPro" id="IPR001310">
    <property type="entry name" value="Histidine_triad_HIT"/>
</dbReference>
<feature type="domain" description="HIT" evidence="4">
    <location>
        <begin position="4"/>
        <end position="108"/>
    </location>
</feature>
<name>A0A9D9NQV7_9BACT</name>
<evidence type="ECO:0000256" key="3">
    <source>
        <dbReference type="PROSITE-ProRule" id="PRU00464"/>
    </source>
</evidence>
<evidence type="ECO:0000256" key="2">
    <source>
        <dbReference type="PIRSR" id="PIRSR601310-3"/>
    </source>
</evidence>
<dbReference type="PROSITE" id="PS51084">
    <property type="entry name" value="HIT_2"/>
    <property type="match status" value="1"/>
</dbReference>
<dbReference type="SUPFAM" id="SSF54197">
    <property type="entry name" value="HIT-like"/>
    <property type="match status" value="1"/>
</dbReference>
<evidence type="ECO:0000256" key="1">
    <source>
        <dbReference type="PIRSR" id="PIRSR601310-1"/>
    </source>
</evidence>
<protein>
    <submittedName>
        <fullName evidence="5">HIT family protein</fullName>
    </submittedName>
</protein>